<proteinExistence type="predicted"/>
<keyword evidence="2" id="KW-1185">Reference proteome</keyword>
<evidence type="ECO:0000313" key="2">
    <source>
        <dbReference type="Proteomes" id="UP000184211"/>
    </source>
</evidence>
<organism evidence="1 2">
    <name type="scientific">Cognatishimia maritima</name>
    <dbReference type="NCBI Taxonomy" id="870908"/>
    <lineage>
        <taxon>Bacteria</taxon>
        <taxon>Pseudomonadati</taxon>
        <taxon>Pseudomonadota</taxon>
        <taxon>Alphaproteobacteria</taxon>
        <taxon>Rhodobacterales</taxon>
        <taxon>Paracoccaceae</taxon>
        <taxon>Cognatishimia</taxon>
    </lineage>
</organism>
<dbReference type="Proteomes" id="UP000184211">
    <property type="component" value="Unassembled WGS sequence"/>
</dbReference>
<reference evidence="2" key="1">
    <citation type="submission" date="2016-11" db="EMBL/GenBank/DDBJ databases">
        <authorList>
            <person name="Varghese N."/>
            <person name="Submissions S."/>
        </authorList>
    </citation>
    <scope>NUCLEOTIDE SEQUENCE [LARGE SCALE GENOMIC DNA]</scope>
    <source>
        <strain evidence="2">DSM 28223</strain>
    </source>
</reference>
<protein>
    <submittedName>
        <fullName evidence="1">Uncharacterized protein</fullName>
    </submittedName>
</protein>
<evidence type="ECO:0000313" key="1">
    <source>
        <dbReference type="EMBL" id="SHH54457.1"/>
    </source>
</evidence>
<gene>
    <name evidence="1" type="ORF">SAMN04488044_2704</name>
</gene>
<name>A0A1M5TUJ3_9RHOB</name>
<dbReference type="EMBL" id="FQWM01000006">
    <property type="protein sequence ID" value="SHH54457.1"/>
    <property type="molecule type" value="Genomic_DNA"/>
</dbReference>
<dbReference type="AlphaFoldDB" id="A0A1M5TUJ3"/>
<accession>A0A1M5TUJ3</accession>
<sequence length="101" mass="11352">MIVCFDFFNKYGFQNGTKFSALPDLFADTENTFEAFNSKLQFDSIALELRDKNGAQRAPNCVATYGDYLTETKAKTAKVASANTSNPMVQKIRRHVRSRAT</sequence>